<keyword evidence="3" id="KW-1185">Reference proteome</keyword>
<evidence type="ECO:0000256" key="1">
    <source>
        <dbReference type="SAM" id="MobiDB-lite"/>
    </source>
</evidence>
<feature type="compositionally biased region" description="Basic and acidic residues" evidence="1">
    <location>
        <begin position="375"/>
        <end position="386"/>
    </location>
</feature>
<dbReference type="AlphaFoldDB" id="K0RKM6"/>
<evidence type="ECO:0000313" key="3">
    <source>
        <dbReference type="Proteomes" id="UP000266841"/>
    </source>
</evidence>
<name>K0RKM6_THAOC</name>
<comment type="caution">
    <text evidence="2">The sequence shown here is derived from an EMBL/GenBank/DDBJ whole genome shotgun (WGS) entry which is preliminary data.</text>
</comment>
<feature type="compositionally biased region" description="Basic and acidic residues" evidence="1">
    <location>
        <begin position="402"/>
        <end position="411"/>
    </location>
</feature>
<feature type="region of interest" description="Disordered" evidence="1">
    <location>
        <begin position="371"/>
        <end position="411"/>
    </location>
</feature>
<organism evidence="2 3">
    <name type="scientific">Thalassiosira oceanica</name>
    <name type="common">Marine diatom</name>
    <dbReference type="NCBI Taxonomy" id="159749"/>
    <lineage>
        <taxon>Eukaryota</taxon>
        <taxon>Sar</taxon>
        <taxon>Stramenopiles</taxon>
        <taxon>Ochrophyta</taxon>
        <taxon>Bacillariophyta</taxon>
        <taxon>Coscinodiscophyceae</taxon>
        <taxon>Thalassiosirophycidae</taxon>
        <taxon>Thalassiosirales</taxon>
        <taxon>Thalassiosiraceae</taxon>
        <taxon>Thalassiosira</taxon>
    </lineage>
</organism>
<evidence type="ECO:0000313" key="2">
    <source>
        <dbReference type="EMBL" id="EJK52864.1"/>
    </source>
</evidence>
<protein>
    <submittedName>
        <fullName evidence="2">Uncharacterized protein</fullName>
    </submittedName>
</protein>
<gene>
    <name evidence="2" type="ORF">THAOC_27817</name>
</gene>
<proteinExistence type="predicted"/>
<reference evidence="2 3" key="1">
    <citation type="journal article" date="2012" name="Genome Biol.">
        <title>Genome and low-iron response of an oceanic diatom adapted to chronic iron limitation.</title>
        <authorList>
            <person name="Lommer M."/>
            <person name="Specht M."/>
            <person name="Roy A.S."/>
            <person name="Kraemer L."/>
            <person name="Andreson R."/>
            <person name="Gutowska M.A."/>
            <person name="Wolf J."/>
            <person name="Bergner S.V."/>
            <person name="Schilhabel M.B."/>
            <person name="Klostermeier U.C."/>
            <person name="Beiko R.G."/>
            <person name="Rosenstiel P."/>
            <person name="Hippler M."/>
            <person name="Laroche J."/>
        </authorList>
    </citation>
    <scope>NUCLEOTIDE SEQUENCE [LARGE SCALE GENOMIC DNA]</scope>
    <source>
        <strain evidence="2 3">CCMP1005</strain>
    </source>
</reference>
<feature type="compositionally biased region" description="Low complexity" evidence="1">
    <location>
        <begin position="198"/>
        <end position="218"/>
    </location>
</feature>
<feature type="region of interest" description="Disordered" evidence="1">
    <location>
        <begin position="1"/>
        <end position="28"/>
    </location>
</feature>
<sequence>MLTVPKAKKHETQRDEARQSGPSGDGQYWPEVHLTIEVAEECNPEQNRPPILILMSAAAVDTGNTDGYGLEVERRSTPHNYTGRRTPPCAHGVITGFEIRRYSNSDLHAADSQVVNSKYVQMDVGTLTEGLSPNIHRASDHSLFNRVGTSARSEPNLAAIGRQVELATTGGHSGSPPLPRGFAVFILHFYRDMGNAASSRPASALSAPASSAGSARSATPMDESPPQRRRDKQPPSTPPRGLASRRPTSFFPRTDAEIRSSPRHVIVGTPYARGVEAEQGPPSPDVDAEVSAPISDEAGADSTGYTLKRVTVGGEEYLAETPTVLLADSPQKKRKPRQDGTTKCACGNPECDELSIRLQAAGVCVTYHSLQGEPKLGKKGETAGARDRRRRRARTIRALGDGARDRANNHE</sequence>
<dbReference type="Proteomes" id="UP000266841">
    <property type="component" value="Unassembled WGS sequence"/>
</dbReference>
<accession>K0RKM6</accession>
<dbReference type="EMBL" id="AGNL01039109">
    <property type="protein sequence ID" value="EJK52864.1"/>
    <property type="molecule type" value="Genomic_DNA"/>
</dbReference>
<feature type="region of interest" description="Disordered" evidence="1">
    <location>
        <begin position="198"/>
        <end position="265"/>
    </location>
</feature>
<feature type="non-terminal residue" evidence="2">
    <location>
        <position position="411"/>
    </location>
</feature>